<dbReference type="InterPro" id="IPR029058">
    <property type="entry name" value="AB_hydrolase_fold"/>
</dbReference>
<feature type="domain" description="Acylamino-acid-releasing enzyme N-terminal" evidence="10">
    <location>
        <begin position="166"/>
        <end position="260"/>
    </location>
</feature>
<dbReference type="Gene3D" id="3.40.50.1820">
    <property type="entry name" value="alpha/beta hydrolase"/>
    <property type="match status" value="1"/>
</dbReference>
<evidence type="ECO:0000256" key="3">
    <source>
        <dbReference type="ARBA" id="ARBA00010040"/>
    </source>
</evidence>
<organism evidence="11 12">
    <name type="scientific">Wallemia hederae</name>
    <dbReference type="NCBI Taxonomy" id="1540922"/>
    <lineage>
        <taxon>Eukaryota</taxon>
        <taxon>Fungi</taxon>
        <taxon>Dikarya</taxon>
        <taxon>Basidiomycota</taxon>
        <taxon>Wallemiomycotina</taxon>
        <taxon>Wallemiomycetes</taxon>
        <taxon>Wallemiales</taxon>
        <taxon>Wallemiaceae</taxon>
        <taxon>Wallemia</taxon>
    </lineage>
</organism>
<feature type="domain" description="Peptidase S9 prolyl oligopeptidase catalytic" evidence="9">
    <location>
        <begin position="485"/>
        <end position="693"/>
    </location>
</feature>
<dbReference type="EMBL" id="SPNW01000016">
    <property type="protein sequence ID" value="TIA90841.1"/>
    <property type="molecule type" value="Genomic_DNA"/>
</dbReference>
<gene>
    <name evidence="11" type="ORF">E3P99_01386</name>
</gene>
<dbReference type="GO" id="GO:0004252">
    <property type="term" value="F:serine-type endopeptidase activity"/>
    <property type="evidence" value="ECO:0007669"/>
    <property type="project" value="TreeGrafter"/>
</dbReference>
<comment type="subunit">
    <text evidence="4">Homotetramer.</text>
</comment>
<accession>A0A4T0FQS5</accession>
<evidence type="ECO:0000259" key="9">
    <source>
        <dbReference type="Pfam" id="PF00326"/>
    </source>
</evidence>
<dbReference type="AlphaFoldDB" id="A0A4T0FQS5"/>
<dbReference type="Pfam" id="PF00326">
    <property type="entry name" value="Peptidase_S9"/>
    <property type="match status" value="1"/>
</dbReference>
<evidence type="ECO:0000259" key="10">
    <source>
        <dbReference type="Pfam" id="PF19283"/>
    </source>
</evidence>
<sequence>MTHTQPRDPRTLFKQLYDAPVVTSAQIRPQNAQTSGGYLAYLTQVQNHIERKTKIKTLRTLFLTDNSASAVHSSVAELVDVADSAVDIQGAKQAILRSIDDKKGGKTLYVDIYNLHNGHRQHSINVTKHHGAFCSDPTFGRLRWSDCGQGLLYTADRRKQNDEEASLFDKYRYVPSWGEQFSPALQHPRVFYIDLSSASPEPVQVTTQLPDHSLGQPQFGASKDQVIFTAYANQKDGRRLGIIYCQNRPSEIHVVNMRTQTHTLLSNPERAVRSPRFARLENGKEVVVFLSNEVNGPHASNCRIEAVTLDGSPYGAAWSRIQAYRDDDPGLYIDQLPYEPFAGHENGVDSFFATTNVGSRRTVLKFNLINDEVEDVSALMENSEQSSLDCLASDGQVALYSQSAFNKSQQLLAHHENARPVKLSERFENDGYKALGPLQVEFDEETKSWVIFSEASKNQQTRGILVPHGGPHSATTPALSPALATLAATLDVKIVMPNYRGSTGYGEAYLKSLLGKVGEYDVKDCVAAMTMAEGRFNVDSDNWCVYGGSHGGFLAAHLTAQYADKFKCAIIRNPVISLASNATQSDIPDWCYVEAGLAFDGSREAPSSDEYKRMDELSPLRLAEKVSAATLLMAGEDDQRVPNPQTRHWYHALKGHGKTVDMLVFKGTGHPLDSVEAETSGFEATLQWFEKYF</sequence>
<dbReference type="GO" id="GO:0006508">
    <property type="term" value="P:proteolysis"/>
    <property type="evidence" value="ECO:0007669"/>
    <property type="project" value="InterPro"/>
</dbReference>
<dbReference type="GO" id="GO:0005737">
    <property type="term" value="C:cytoplasm"/>
    <property type="evidence" value="ECO:0007669"/>
    <property type="project" value="UniProtKB-SubCell"/>
</dbReference>
<dbReference type="InterPro" id="IPR045550">
    <property type="entry name" value="AARE_N"/>
</dbReference>
<evidence type="ECO:0000256" key="8">
    <source>
        <dbReference type="ARBA" id="ARBA00032829"/>
    </source>
</evidence>
<comment type="similarity">
    <text evidence="3">Belongs to the peptidase S9C family.</text>
</comment>
<dbReference type="SUPFAM" id="SSF82171">
    <property type="entry name" value="DPP6 N-terminal domain-like"/>
    <property type="match status" value="1"/>
</dbReference>
<evidence type="ECO:0000256" key="5">
    <source>
        <dbReference type="ARBA" id="ARBA00012917"/>
    </source>
</evidence>
<keyword evidence="6" id="KW-0963">Cytoplasm</keyword>
<evidence type="ECO:0000256" key="4">
    <source>
        <dbReference type="ARBA" id="ARBA00011881"/>
    </source>
</evidence>
<comment type="catalytic activity">
    <reaction evidence="1">
        <text>Cleavage of an N-acetyl or N-formyl amino acid from the N-terminus of a polypeptide.</text>
        <dbReference type="EC" id="3.4.19.1"/>
    </reaction>
</comment>
<evidence type="ECO:0000313" key="11">
    <source>
        <dbReference type="EMBL" id="TIA90841.1"/>
    </source>
</evidence>
<keyword evidence="7" id="KW-0378">Hydrolase</keyword>
<reference evidence="11 12" key="1">
    <citation type="submission" date="2019-03" db="EMBL/GenBank/DDBJ databases">
        <title>Sequencing 23 genomes of Wallemia ichthyophaga.</title>
        <authorList>
            <person name="Gostincar C."/>
        </authorList>
    </citation>
    <scope>NUCLEOTIDE SEQUENCE [LARGE SCALE GENOMIC DNA]</scope>
    <source>
        <strain evidence="11 12">EXF-5753</strain>
    </source>
</reference>
<protein>
    <recommendedName>
        <fullName evidence="5">acylaminoacyl-peptidase</fullName>
        <ecNumber evidence="5">3.4.19.1</ecNumber>
    </recommendedName>
    <alternativeName>
        <fullName evidence="8">Dipeptidyl-peptidase V</fullName>
    </alternativeName>
</protein>
<evidence type="ECO:0000256" key="7">
    <source>
        <dbReference type="ARBA" id="ARBA00022801"/>
    </source>
</evidence>
<dbReference type="OrthoDB" id="43744at2759"/>
<dbReference type="EC" id="3.4.19.1" evidence="5"/>
<comment type="caution">
    <text evidence="11">The sequence shown here is derived from an EMBL/GenBank/DDBJ whole genome shotgun (WGS) entry which is preliminary data.</text>
</comment>
<dbReference type="SUPFAM" id="SSF53474">
    <property type="entry name" value="alpha/beta-Hydrolases"/>
    <property type="match status" value="1"/>
</dbReference>
<name>A0A4T0FQS5_9BASI</name>
<dbReference type="InterPro" id="IPR001375">
    <property type="entry name" value="Peptidase_S9_cat"/>
</dbReference>
<evidence type="ECO:0000256" key="6">
    <source>
        <dbReference type="ARBA" id="ARBA00022490"/>
    </source>
</evidence>
<evidence type="ECO:0000256" key="1">
    <source>
        <dbReference type="ARBA" id="ARBA00000721"/>
    </source>
</evidence>
<evidence type="ECO:0000313" key="12">
    <source>
        <dbReference type="Proteomes" id="UP000310189"/>
    </source>
</evidence>
<dbReference type="GO" id="GO:0008242">
    <property type="term" value="F:omega peptidase activity"/>
    <property type="evidence" value="ECO:0007669"/>
    <property type="project" value="UniProtKB-EC"/>
</dbReference>
<proteinExistence type="inferred from homology"/>
<dbReference type="PANTHER" id="PTHR42776:SF4">
    <property type="entry name" value="ACYLAMINO-ACID-RELEASING ENZYME"/>
    <property type="match status" value="1"/>
</dbReference>
<dbReference type="Pfam" id="PF19283">
    <property type="entry name" value="APEH_N"/>
    <property type="match status" value="1"/>
</dbReference>
<dbReference type="PANTHER" id="PTHR42776">
    <property type="entry name" value="SERINE PEPTIDASE S9 FAMILY MEMBER"/>
    <property type="match status" value="1"/>
</dbReference>
<keyword evidence="12" id="KW-1185">Reference proteome</keyword>
<evidence type="ECO:0000256" key="2">
    <source>
        <dbReference type="ARBA" id="ARBA00004496"/>
    </source>
</evidence>
<comment type="subcellular location">
    <subcellularLocation>
        <location evidence="2">Cytoplasm</location>
    </subcellularLocation>
</comment>
<dbReference type="Proteomes" id="UP000310189">
    <property type="component" value="Unassembled WGS sequence"/>
</dbReference>